<organism evidence="2">
    <name type="scientific">Trepomonas sp. PC1</name>
    <dbReference type="NCBI Taxonomy" id="1076344"/>
    <lineage>
        <taxon>Eukaryota</taxon>
        <taxon>Metamonada</taxon>
        <taxon>Diplomonadida</taxon>
        <taxon>Hexamitidae</taxon>
        <taxon>Hexamitinae</taxon>
        <taxon>Trepomonas</taxon>
    </lineage>
</organism>
<gene>
    <name evidence="2" type="ORF">TPC1_30844</name>
</gene>
<evidence type="ECO:0000256" key="1">
    <source>
        <dbReference type="SAM" id="Coils"/>
    </source>
</evidence>
<keyword evidence="1" id="KW-0175">Coiled coil</keyword>
<feature type="non-terminal residue" evidence="2">
    <location>
        <position position="1"/>
    </location>
</feature>
<protein>
    <submittedName>
        <fullName evidence="2">Uncharacterized protein</fullName>
    </submittedName>
</protein>
<proteinExistence type="predicted"/>
<dbReference type="AlphaFoldDB" id="A0A146K1Y2"/>
<sequence>EDYFKSIKFENQGFSLALLQKKFNNTFIPMDGEIKQDDIQSSIKQLVKLLLQHISKPDHTIKLFVPIPLGSQTKAPVLDFFIEQLAAQKPSSLKVGGFKLQQNKCYDIGLDQRVYPNRESMGGLMIEQTVLSMEDLQKAVRGLDLQKTELLQLDIEYQSWMKVYFVLVKDMKLAGIPILSQFNEMAPHMSSEQLNEIFLAFVAQQAQYFNPGITVNPIENALDFIEKDADAQSYYLQDNYITKLVHLNNSIFTQMMHDGLMWRNSPIISLFTPLDEKMNKFCYYLAVGAASGRCFTQMPTVEQRVSIILKLNQLMHQLQIEFPKNKDQEVYVDLSEIGKNIQALQINKSMHSNQKPIVKRSQSFVEEEEIAKYQQQIIDIQLKMKMHSGDKIDDASSNFLLQQLKSKQLLLKQQNKTRTEQLNKEVELLKAAAIEKQKLEKSIQDGTRLNQRWNQEVDRIEEELKKQK</sequence>
<feature type="coiled-coil region" evidence="1">
    <location>
        <begin position="412"/>
        <end position="463"/>
    </location>
</feature>
<accession>A0A146K1Y2</accession>
<name>A0A146K1Y2_9EUKA</name>
<reference evidence="2" key="1">
    <citation type="submission" date="2015-07" db="EMBL/GenBank/DDBJ databases">
        <title>Adaptation to a free-living lifestyle via gene acquisitions in the diplomonad Trepomonas sp. PC1.</title>
        <authorList>
            <person name="Xu F."/>
            <person name="Jerlstrom-Hultqvist J."/>
            <person name="Kolisko M."/>
            <person name="Simpson A.G.B."/>
            <person name="Roger A.J."/>
            <person name="Svard S.G."/>
            <person name="Andersson J.O."/>
        </authorList>
    </citation>
    <scope>NUCLEOTIDE SEQUENCE</scope>
    <source>
        <strain evidence="2">PC1</strain>
    </source>
</reference>
<evidence type="ECO:0000313" key="2">
    <source>
        <dbReference type="EMBL" id="JAP89661.1"/>
    </source>
</evidence>
<dbReference type="EMBL" id="GDID01006945">
    <property type="protein sequence ID" value="JAP89661.1"/>
    <property type="molecule type" value="Transcribed_RNA"/>
</dbReference>